<organism evidence="1 2">
    <name type="scientific">Scortum barcoo</name>
    <name type="common">barcoo grunter</name>
    <dbReference type="NCBI Taxonomy" id="214431"/>
    <lineage>
        <taxon>Eukaryota</taxon>
        <taxon>Metazoa</taxon>
        <taxon>Chordata</taxon>
        <taxon>Craniata</taxon>
        <taxon>Vertebrata</taxon>
        <taxon>Euteleostomi</taxon>
        <taxon>Actinopterygii</taxon>
        <taxon>Neopterygii</taxon>
        <taxon>Teleostei</taxon>
        <taxon>Neoteleostei</taxon>
        <taxon>Acanthomorphata</taxon>
        <taxon>Eupercaria</taxon>
        <taxon>Centrarchiformes</taxon>
        <taxon>Terapontoidei</taxon>
        <taxon>Terapontidae</taxon>
        <taxon>Scortum</taxon>
    </lineage>
</organism>
<protein>
    <submittedName>
        <fullName evidence="1">Uncharacterized protein</fullName>
    </submittedName>
</protein>
<evidence type="ECO:0000313" key="1">
    <source>
        <dbReference type="EMBL" id="KAI3368464.1"/>
    </source>
</evidence>
<comment type="caution">
    <text evidence="1">The sequence shown here is derived from an EMBL/GenBank/DDBJ whole genome shotgun (WGS) entry which is preliminary data.</text>
</comment>
<name>A0ACB8WKY8_9TELE</name>
<keyword evidence="2" id="KW-1185">Reference proteome</keyword>
<reference evidence="1" key="1">
    <citation type="submission" date="2022-04" db="EMBL/GenBank/DDBJ databases">
        <title>Jade perch genome.</title>
        <authorList>
            <person name="Chao B."/>
        </authorList>
    </citation>
    <scope>NUCLEOTIDE SEQUENCE</scope>
    <source>
        <strain evidence="1">CB-2022</strain>
    </source>
</reference>
<dbReference type="Proteomes" id="UP000831701">
    <property type="component" value="Chromosome 8"/>
</dbReference>
<dbReference type="EMBL" id="CM041538">
    <property type="protein sequence ID" value="KAI3368464.1"/>
    <property type="molecule type" value="Genomic_DNA"/>
</dbReference>
<evidence type="ECO:0000313" key="2">
    <source>
        <dbReference type="Proteomes" id="UP000831701"/>
    </source>
</evidence>
<proteinExistence type="predicted"/>
<feature type="non-terminal residue" evidence="1">
    <location>
        <position position="203"/>
    </location>
</feature>
<gene>
    <name evidence="1" type="ORF">L3Q82_025474</name>
</gene>
<accession>A0ACB8WKY8</accession>
<sequence length="203" mass="23500">MVSWTDSFIYEGHYILEFEKLDISLWEFLQRSYCHRLQLTEIRPILTQISGGYCATVPQEPGIVQVDLKSENIMMVDHLHQPLKVKVIDFGLANQNPTAWRGVTVQTLWYRSPEVLLGHPFSEAIDVWSLGCIAEEMMLGTPLFPANDEYDMVSFTIVKSHISLHCQMRHIVHTIGKPPDHMMYSRLYSKQFFCKERRGPGDL</sequence>